<feature type="region of interest" description="Disordered" evidence="1">
    <location>
        <begin position="300"/>
        <end position="329"/>
    </location>
</feature>
<organism evidence="2 3">
    <name type="scientific">Rohdeia mirabilis</name>
    <dbReference type="NCBI Taxonomy" id="2528008"/>
    <lineage>
        <taxon>Bacteria</taxon>
        <taxon>Pseudomonadati</taxon>
        <taxon>Planctomycetota</taxon>
        <taxon>Planctomycetia</taxon>
        <taxon>Planctomycetia incertae sedis</taxon>
        <taxon>Rohdeia</taxon>
    </lineage>
</organism>
<sequence length="376" mass="40800">MQLAPGRRRVEIQIWGHTRRRRGAGRSRTRVRFPPPPPSISERARSARTSQGHPDPQADRGGPAASRAPRARSGMDGSCWSGGWRRWDAGTMRHWRSPALRRATPIRRRIGVALLRRGRRAPVPKWMGAVGQAAGAVGTPERCVTGGRPHFAGPPRSADGSGWPCCVAGAARPFRNGWELLVRRLAPLGRRNDASLAVGRTSQGHPDPQTDRGGPAASRALRARSKMDWVLLVRRLAPLGRRNDASPAVGRTSQGHPDPQTDRGGPAASRAPRARSEMDWVLLVRRLAPLGRRNDASLAVARTSQGHPDPQADRGGPAASRAPRARSEMDGCCWSGGWRRWDAGTMRHWRSPALRRAGSRSSVDRVGAAVSESPGP</sequence>
<dbReference type="AlphaFoldDB" id="A0A518D0M2"/>
<accession>A0A518D0M2</accession>
<feature type="region of interest" description="Disordered" evidence="1">
    <location>
        <begin position="242"/>
        <end position="274"/>
    </location>
</feature>
<name>A0A518D0M2_9BACT</name>
<dbReference type="Proteomes" id="UP000319342">
    <property type="component" value="Chromosome"/>
</dbReference>
<evidence type="ECO:0000313" key="3">
    <source>
        <dbReference type="Proteomes" id="UP000319342"/>
    </source>
</evidence>
<feature type="region of interest" description="Disordered" evidence="1">
    <location>
        <begin position="353"/>
        <end position="376"/>
    </location>
</feature>
<gene>
    <name evidence="2" type="ORF">Pla163_21430</name>
</gene>
<evidence type="ECO:0000256" key="1">
    <source>
        <dbReference type="SAM" id="MobiDB-lite"/>
    </source>
</evidence>
<feature type="compositionally biased region" description="Low complexity" evidence="1">
    <location>
        <begin position="60"/>
        <end position="74"/>
    </location>
</feature>
<dbReference type="EMBL" id="CP036290">
    <property type="protein sequence ID" value="QDU85022.1"/>
    <property type="molecule type" value="Genomic_DNA"/>
</dbReference>
<keyword evidence="3" id="KW-1185">Reference proteome</keyword>
<feature type="region of interest" description="Disordered" evidence="1">
    <location>
        <begin position="196"/>
        <end position="221"/>
    </location>
</feature>
<reference evidence="2 3" key="1">
    <citation type="submission" date="2019-02" db="EMBL/GenBank/DDBJ databases">
        <title>Deep-cultivation of Planctomycetes and their phenomic and genomic characterization uncovers novel biology.</title>
        <authorList>
            <person name="Wiegand S."/>
            <person name="Jogler M."/>
            <person name="Boedeker C."/>
            <person name="Pinto D."/>
            <person name="Vollmers J."/>
            <person name="Rivas-Marin E."/>
            <person name="Kohn T."/>
            <person name="Peeters S.H."/>
            <person name="Heuer A."/>
            <person name="Rast P."/>
            <person name="Oberbeckmann S."/>
            <person name="Bunk B."/>
            <person name="Jeske O."/>
            <person name="Meyerdierks A."/>
            <person name="Storesund J.E."/>
            <person name="Kallscheuer N."/>
            <person name="Luecker S."/>
            <person name="Lage O.M."/>
            <person name="Pohl T."/>
            <person name="Merkel B.J."/>
            <person name="Hornburger P."/>
            <person name="Mueller R.-W."/>
            <person name="Bruemmer F."/>
            <person name="Labrenz M."/>
            <person name="Spormann A.M."/>
            <person name="Op den Camp H."/>
            <person name="Overmann J."/>
            <person name="Amann R."/>
            <person name="Jetten M.S.M."/>
            <person name="Mascher T."/>
            <person name="Medema M.H."/>
            <person name="Devos D.P."/>
            <person name="Kaster A.-K."/>
            <person name="Ovreas L."/>
            <person name="Rohde M."/>
            <person name="Galperin M.Y."/>
            <person name="Jogler C."/>
        </authorList>
    </citation>
    <scope>NUCLEOTIDE SEQUENCE [LARGE SCALE GENOMIC DNA]</scope>
    <source>
        <strain evidence="2 3">Pla163</strain>
    </source>
</reference>
<evidence type="ECO:0000313" key="2">
    <source>
        <dbReference type="EMBL" id="QDU85022.1"/>
    </source>
</evidence>
<feature type="region of interest" description="Disordered" evidence="1">
    <location>
        <begin position="1"/>
        <end position="80"/>
    </location>
</feature>
<proteinExistence type="predicted"/>
<feature type="compositionally biased region" description="Basic residues" evidence="1">
    <location>
        <begin position="17"/>
        <end position="31"/>
    </location>
</feature>
<protein>
    <submittedName>
        <fullName evidence="2">Uncharacterized protein</fullName>
    </submittedName>
</protein>